<sequence>MKSVTTFFSLTSVSSVILPSLAMLLKSAASLVLRERKQDKLDANELLERCQTGFTQNNNNSFNLLVWKFTPRIMTSSATIEQIAQLMTRQGAVKIMRTMGIKVVNIAEKTPNGASV</sequence>
<comment type="caution">
    <text evidence="1">The sequence shown here is derived from an EMBL/GenBank/DDBJ whole genome shotgun (WGS) entry which is preliminary data.</text>
</comment>
<accession>A0A8K0P400</accession>
<organism evidence="1 2">
    <name type="scientific">Ladona fulva</name>
    <name type="common">Scarce chaser dragonfly</name>
    <name type="synonym">Libellula fulva</name>
    <dbReference type="NCBI Taxonomy" id="123851"/>
    <lineage>
        <taxon>Eukaryota</taxon>
        <taxon>Metazoa</taxon>
        <taxon>Ecdysozoa</taxon>
        <taxon>Arthropoda</taxon>
        <taxon>Hexapoda</taxon>
        <taxon>Insecta</taxon>
        <taxon>Pterygota</taxon>
        <taxon>Palaeoptera</taxon>
        <taxon>Odonata</taxon>
        <taxon>Epiprocta</taxon>
        <taxon>Anisoptera</taxon>
        <taxon>Libelluloidea</taxon>
        <taxon>Libellulidae</taxon>
        <taxon>Ladona</taxon>
    </lineage>
</organism>
<keyword evidence="2" id="KW-1185">Reference proteome</keyword>
<protein>
    <submittedName>
        <fullName evidence="1">Uncharacterized protein</fullName>
    </submittedName>
</protein>
<reference evidence="1" key="1">
    <citation type="submission" date="2013-04" db="EMBL/GenBank/DDBJ databases">
        <authorList>
            <person name="Qu J."/>
            <person name="Murali S.C."/>
            <person name="Bandaranaike D."/>
            <person name="Bellair M."/>
            <person name="Blankenburg K."/>
            <person name="Chao H."/>
            <person name="Dinh H."/>
            <person name="Doddapaneni H."/>
            <person name="Downs B."/>
            <person name="Dugan-Rocha S."/>
            <person name="Elkadiri S."/>
            <person name="Gnanaolivu R.D."/>
            <person name="Hernandez B."/>
            <person name="Javaid M."/>
            <person name="Jayaseelan J.C."/>
            <person name="Lee S."/>
            <person name="Li M."/>
            <person name="Ming W."/>
            <person name="Munidasa M."/>
            <person name="Muniz J."/>
            <person name="Nguyen L."/>
            <person name="Ongeri F."/>
            <person name="Osuji N."/>
            <person name="Pu L.-L."/>
            <person name="Puazo M."/>
            <person name="Qu C."/>
            <person name="Quiroz J."/>
            <person name="Raj R."/>
            <person name="Weissenberger G."/>
            <person name="Xin Y."/>
            <person name="Zou X."/>
            <person name="Han Y."/>
            <person name="Richards S."/>
            <person name="Worley K."/>
            <person name="Muzny D."/>
            <person name="Gibbs R."/>
        </authorList>
    </citation>
    <scope>NUCLEOTIDE SEQUENCE</scope>
    <source>
        <strain evidence="1">Sampled in the wild</strain>
    </source>
</reference>
<dbReference type="Proteomes" id="UP000792457">
    <property type="component" value="Unassembled WGS sequence"/>
</dbReference>
<evidence type="ECO:0000313" key="2">
    <source>
        <dbReference type="Proteomes" id="UP000792457"/>
    </source>
</evidence>
<reference evidence="1" key="2">
    <citation type="submission" date="2017-10" db="EMBL/GenBank/DDBJ databases">
        <title>Ladona fulva Genome sequencing and assembly.</title>
        <authorList>
            <person name="Murali S."/>
            <person name="Richards S."/>
            <person name="Bandaranaike D."/>
            <person name="Bellair M."/>
            <person name="Blankenburg K."/>
            <person name="Chao H."/>
            <person name="Dinh H."/>
            <person name="Doddapaneni H."/>
            <person name="Dugan-Rocha S."/>
            <person name="Elkadiri S."/>
            <person name="Gnanaolivu R."/>
            <person name="Hernandez B."/>
            <person name="Skinner E."/>
            <person name="Javaid M."/>
            <person name="Lee S."/>
            <person name="Li M."/>
            <person name="Ming W."/>
            <person name="Munidasa M."/>
            <person name="Muniz J."/>
            <person name="Nguyen L."/>
            <person name="Hughes D."/>
            <person name="Osuji N."/>
            <person name="Pu L.-L."/>
            <person name="Puazo M."/>
            <person name="Qu C."/>
            <person name="Quiroz J."/>
            <person name="Raj R."/>
            <person name="Weissenberger G."/>
            <person name="Xin Y."/>
            <person name="Zou X."/>
            <person name="Han Y."/>
            <person name="Worley K."/>
            <person name="Muzny D."/>
            <person name="Gibbs R."/>
        </authorList>
    </citation>
    <scope>NUCLEOTIDE SEQUENCE</scope>
    <source>
        <strain evidence="1">Sampled in the wild</strain>
    </source>
</reference>
<proteinExistence type="predicted"/>
<dbReference type="EMBL" id="KZ308871">
    <property type="protein sequence ID" value="KAG8235055.1"/>
    <property type="molecule type" value="Genomic_DNA"/>
</dbReference>
<gene>
    <name evidence="1" type="ORF">J437_LFUL014558</name>
</gene>
<evidence type="ECO:0000313" key="1">
    <source>
        <dbReference type="EMBL" id="KAG8235055.1"/>
    </source>
</evidence>
<name>A0A8K0P400_LADFU</name>
<dbReference type="AlphaFoldDB" id="A0A8K0P400"/>